<dbReference type="PANTHER" id="PTHR16517">
    <property type="entry name" value="TUBBY-RELATED"/>
    <property type="match status" value="1"/>
</dbReference>
<evidence type="ECO:0000259" key="3">
    <source>
        <dbReference type="Pfam" id="PF01167"/>
    </source>
</evidence>
<dbReference type="OrthoDB" id="8775810at2759"/>
<dbReference type="SUPFAM" id="SSF54518">
    <property type="entry name" value="Tubby C-terminal domain-like"/>
    <property type="match status" value="1"/>
</dbReference>
<comment type="caution">
    <text evidence="4">The sequence shown here is derived from an EMBL/GenBank/DDBJ whole genome shotgun (WGS) entry which is preliminary data.</text>
</comment>
<feature type="compositionally biased region" description="Polar residues" evidence="2">
    <location>
        <begin position="57"/>
        <end position="76"/>
    </location>
</feature>
<gene>
    <name evidence="4" type="ORF">TGDOM2_202190</name>
</gene>
<feature type="domain" description="Tubby C-terminal" evidence="3">
    <location>
        <begin position="908"/>
        <end position="1017"/>
    </location>
</feature>
<feature type="compositionally biased region" description="Low complexity" evidence="2">
    <location>
        <begin position="1"/>
        <end position="18"/>
    </location>
</feature>
<reference evidence="4 5" key="1">
    <citation type="submission" date="2014-02" db="EMBL/GenBank/DDBJ databases">
        <authorList>
            <person name="Sibley D."/>
            <person name="Venepally P."/>
            <person name="Karamycheva S."/>
            <person name="Hadjithomas M."/>
            <person name="Khan A."/>
            <person name="Brunk B."/>
            <person name="Roos D."/>
            <person name="Caler E."/>
            <person name="Lorenzi H."/>
        </authorList>
    </citation>
    <scope>NUCLEOTIDE SEQUENCE [LARGE SCALE GENOMIC DNA]</scope>
    <source>
        <strain evidence="4 5">GAB2-2007-GAL-DOM2</strain>
    </source>
</reference>
<evidence type="ECO:0000313" key="4">
    <source>
        <dbReference type="EMBL" id="KFG40999.1"/>
    </source>
</evidence>
<dbReference type="Pfam" id="PF01167">
    <property type="entry name" value="Tub"/>
    <property type="match status" value="1"/>
</dbReference>
<dbReference type="Gene3D" id="3.20.90.10">
    <property type="entry name" value="Tubby Protein, Chain A"/>
    <property type="match status" value="1"/>
</dbReference>
<proteinExistence type="inferred from homology"/>
<name>A0A086K9D1_TOXGO</name>
<evidence type="ECO:0000256" key="2">
    <source>
        <dbReference type="SAM" id="MobiDB-lite"/>
    </source>
</evidence>
<feature type="region of interest" description="Disordered" evidence="2">
    <location>
        <begin position="1"/>
        <end position="76"/>
    </location>
</feature>
<evidence type="ECO:0000313" key="5">
    <source>
        <dbReference type="Proteomes" id="UP000028837"/>
    </source>
</evidence>
<dbReference type="InterPro" id="IPR025659">
    <property type="entry name" value="Tubby-like_C"/>
</dbReference>
<dbReference type="PANTHER" id="PTHR16517:SF7">
    <property type="entry name" value="PROTEIN KING TUBBY"/>
    <property type="match status" value="1"/>
</dbReference>
<feature type="region of interest" description="Disordered" evidence="2">
    <location>
        <begin position="354"/>
        <end position="373"/>
    </location>
</feature>
<dbReference type="VEuPathDB" id="ToxoDB:TGDOM2_202190"/>
<feature type="compositionally biased region" description="Basic and acidic residues" evidence="2">
    <location>
        <begin position="20"/>
        <end position="31"/>
    </location>
</feature>
<sequence length="1024" mass="111568">MSEVSVSGDASPAAAGPATCDEHPNQKEEKTLVVTITQTKYRWHHSVDTADPPPVSAPSTSEPAKSPEPTASSGLWKSVQDYSGSQAHAVKTPSLDVALQTQVVEMSAPVGADLLDGLPLFATGRLDTTARYSCAPAPECTYTPPAWVPRCVRQVLFVFDQEDHVTAEALWRVIEFCAQERAATLAGACASLGTGMVSARSPRQQGQQSRSDAAWLADAQSDVRLADSWGVRTPELRWEAGLPRMDAAECDRRQNGAGLSADITRFYPNFEGNAFLHRGASVVHPGVGKVESVSPAGLPSESERGAACALSREDLTRIGADAAALLATLPAEKLLETYASCLLLSQPLTRTQDGLRGRAKARGGDPRPALVDSANPCTLGAAASAEALRTLKETLGEQLSRKIDDVLLPASCCVAYRYDDPLLMDSCYWLLKRILLDKGLPAEWKELRKPETSTESDLEEQGTRQRSGDAAASRAKSGEFATAGASGVPTPESGASATLDWSWLPPSVFQKCAGRKMCYSVSRAVLTHLTYTVPLHSFWSVVADETFTKSKFLEEPKGYLHCEFRRVRSATPSTYPHAYLLLVDAASCRQLGLSEQVLCNQAQAKVLLLCGRRQSEHSSVEFFIPFPALITAVEPFCQIAEGSDLAPTAAPKSPEGGETRPVVSACSQKLLAVVSAARAYGREFLGTLQGSFWGTKFSLTNWGLKQGYNHQLGASARASLEKRTFARLYRVYEKAEAGELSTEAFRAAASLQLQAGTAEAGDAFGGVWTQTGRAPSAGEGDAWRQRNPKKNTPVKYWELPYEEIYRDQENCEERREKLPEKMKWVHDCLFFPNCRRSPSAVQAAEGQFVEVVAEEDVGREKSREKSAQVSSNESRPEDADPVSVLPHSEEEEPCTIHFERNLRGDMPRQMKVRLNRHGGAYTLQNVKAKWDEALQAYSLPFFGRAKVASAKNLQLIPCVGSGRRSSGKGQREECSTDDEEQTSIYLMMGKMSKDVYALDFRAPVRLFEAFAIAAATMAKKRAVT</sequence>
<feature type="region of interest" description="Disordered" evidence="2">
    <location>
        <begin position="447"/>
        <end position="492"/>
    </location>
</feature>
<comment type="similarity">
    <text evidence="1">Belongs to the TUB family.</text>
</comment>
<feature type="compositionally biased region" description="Basic and acidic residues" evidence="2">
    <location>
        <begin position="856"/>
        <end position="866"/>
    </location>
</feature>
<dbReference type="Proteomes" id="UP000028837">
    <property type="component" value="Unassembled WGS sequence"/>
</dbReference>
<dbReference type="InterPro" id="IPR000007">
    <property type="entry name" value="Tubby_C"/>
</dbReference>
<feature type="region of interest" description="Disordered" evidence="2">
    <location>
        <begin position="855"/>
        <end position="890"/>
    </location>
</feature>
<dbReference type="AlphaFoldDB" id="A0A086K9D1"/>
<dbReference type="EMBL" id="AHZU02000723">
    <property type="protein sequence ID" value="KFG40999.1"/>
    <property type="molecule type" value="Genomic_DNA"/>
</dbReference>
<protein>
    <submittedName>
        <fullName evidence="4">Tub family protein</fullName>
    </submittedName>
</protein>
<accession>A0A086K9D1</accession>
<evidence type="ECO:0000256" key="1">
    <source>
        <dbReference type="ARBA" id="ARBA00007129"/>
    </source>
</evidence>
<organism evidence="4 5">
    <name type="scientific">Toxoplasma gondii GAB2-2007-GAL-DOM2</name>
    <dbReference type="NCBI Taxonomy" id="1130820"/>
    <lineage>
        <taxon>Eukaryota</taxon>
        <taxon>Sar</taxon>
        <taxon>Alveolata</taxon>
        <taxon>Apicomplexa</taxon>
        <taxon>Conoidasida</taxon>
        <taxon>Coccidia</taxon>
        <taxon>Eucoccidiorida</taxon>
        <taxon>Eimeriorina</taxon>
        <taxon>Sarcocystidae</taxon>
        <taxon>Toxoplasma</taxon>
    </lineage>
</organism>